<evidence type="ECO:0000256" key="1">
    <source>
        <dbReference type="SAM" id="MobiDB-lite"/>
    </source>
</evidence>
<feature type="domain" description="CARD" evidence="3">
    <location>
        <begin position="261"/>
        <end position="352"/>
    </location>
</feature>
<dbReference type="PROSITE" id="PS50209">
    <property type="entry name" value="CARD"/>
    <property type="match status" value="1"/>
</dbReference>
<accession>A0ABQ9ECK1</accession>
<name>A0ABQ9ECK1_TEGGR</name>
<comment type="caution">
    <text evidence="4">The sequence shown here is derived from an EMBL/GenBank/DDBJ whole genome shotgun (WGS) entry which is preliminary data.</text>
</comment>
<dbReference type="InterPro" id="IPR037939">
    <property type="entry name" value="CRADD"/>
</dbReference>
<feature type="region of interest" description="Disordered" evidence="1">
    <location>
        <begin position="373"/>
        <end position="392"/>
    </location>
</feature>
<sequence>MEKVYRNNKGKVIGKIKVSEKGIHNKIKANLVSKPDIITGNHELCWSVHRSVKGLIDGEHSDYILKSAKKRRALKTLAILISIAEFSLFTSLMTHSKGGQGCLKNITYNFKNMKFPIVNHFVLKITKNRSFTAYSLAIFYTNVNYSDYMLISRLNCNPKMDETTKKAVSTMVHLFNAIDDKIDTITAELHNKIDGVYSRLDETENVISIIKSEVERQRKVENKPRLLRKRAVEYKFDKESSSSDGSLFYPIMNVTGSTLTEFNAHQEVLVENHELLMSNLDLSVTNVLDEMVTNDAISNSDAEFVRSQPKIKDKTRQLLLLIACYGSSCFNKFIECLKKEYPFLFDKLNKEFGDLLNVEMLNKHGIKSYTTLTNPRKENKGSVRHWRPNTKT</sequence>
<keyword evidence="5" id="KW-1185">Reference proteome</keyword>
<dbReference type="EMBL" id="JARBDR010000918">
    <property type="protein sequence ID" value="KAJ8301185.1"/>
    <property type="molecule type" value="Genomic_DNA"/>
</dbReference>
<dbReference type="CDD" id="cd01671">
    <property type="entry name" value="CARD"/>
    <property type="match status" value="1"/>
</dbReference>
<dbReference type="Proteomes" id="UP001217089">
    <property type="component" value="Unassembled WGS sequence"/>
</dbReference>
<evidence type="ECO:0000256" key="2">
    <source>
        <dbReference type="SAM" id="Phobius"/>
    </source>
</evidence>
<dbReference type="SUPFAM" id="SSF47986">
    <property type="entry name" value="DEATH domain"/>
    <property type="match status" value="1"/>
</dbReference>
<reference evidence="4 5" key="1">
    <citation type="submission" date="2022-12" db="EMBL/GenBank/DDBJ databases">
        <title>Chromosome-level genome of Tegillarca granosa.</title>
        <authorList>
            <person name="Kim J."/>
        </authorList>
    </citation>
    <scope>NUCLEOTIDE SEQUENCE [LARGE SCALE GENOMIC DNA]</scope>
    <source>
        <strain evidence="4">Teg-2019</strain>
        <tissue evidence="4">Adductor muscle</tissue>
    </source>
</reference>
<dbReference type="InterPro" id="IPR011029">
    <property type="entry name" value="DEATH-like_dom_sf"/>
</dbReference>
<feature type="compositionally biased region" description="Basic residues" evidence="1">
    <location>
        <begin position="382"/>
        <end position="392"/>
    </location>
</feature>
<evidence type="ECO:0000313" key="4">
    <source>
        <dbReference type="EMBL" id="KAJ8301185.1"/>
    </source>
</evidence>
<feature type="transmembrane region" description="Helical" evidence="2">
    <location>
        <begin position="73"/>
        <end position="93"/>
    </location>
</feature>
<organism evidence="4 5">
    <name type="scientific">Tegillarca granosa</name>
    <name type="common">Malaysian cockle</name>
    <name type="synonym">Anadara granosa</name>
    <dbReference type="NCBI Taxonomy" id="220873"/>
    <lineage>
        <taxon>Eukaryota</taxon>
        <taxon>Metazoa</taxon>
        <taxon>Spiralia</taxon>
        <taxon>Lophotrochozoa</taxon>
        <taxon>Mollusca</taxon>
        <taxon>Bivalvia</taxon>
        <taxon>Autobranchia</taxon>
        <taxon>Pteriomorphia</taxon>
        <taxon>Arcoida</taxon>
        <taxon>Arcoidea</taxon>
        <taxon>Arcidae</taxon>
        <taxon>Tegillarca</taxon>
    </lineage>
</organism>
<keyword evidence="2" id="KW-0812">Transmembrane</keyword>
<keyword evidence="2" id="KW-0472">Membrane</keyword>
<gene>
    <name evidence="4" type="ORF">KUTeg_020172</name>
</gene>
<dbReference type="InterPro" id="IPR001315">
    <property type="entry name" value="CARD"/>
</dbReference>
<proteinExistence type="predicted"/>
<evidence type="ECO:0000313" key="5">
    <source>
        <dbReference type="Proteomes" id="UP001217089"/>
    </source>
</evidence>
<evidence type="ECO:0000259" key="3">
    <source>
        <dbReference type="PROSITE" id="PS50209"/>
    </source>
</evidence>
<dbReference type="Gene3D" id="1.10.533.10">
    <property type="entry name" value="Death Domain, Fas"/>
    <property type="match status" value="1"/>
</dbReference>
<protein>
    <recommendedName>
        <fullName evidence="3">CARD domain-containing protein</fullName>
    </recommendedName>
</protein>
<dbReference type="PANTHER" id="PTHR15034:SF5">
    <property type="entry name" value="DEATH DOMAIN-CONTAINING PROTEIN CRADD"/>
    <property type="match status" value="1"/>
</dbReference>
<dbReference type="Pfam" id="PF00619">
    <property type="entry name" value="CARD"/>
    <property type="match status" value="1"/>
</dbReference>
<dbReference type="PANTHER" id="PTHR15034">
    <property type="entry name" value="DEATH DOMAIN-CONTAINING PROTEIN CRADD"/>
    <property type="match status" value="1"/>
</dbReference>
<keyword evidence="2" id="KW-1133">Transmembrane helix</keyword>